<accession>A0A4V3D6Q9</accession>
<comment type="caution">
    <text evidence="7">The sequence shown here is derived from an EMBL/GenBank/DDBJ whole genome shotgun (WGS) entry which is preliminary data.</text>
</comment>
<name>A0A4V3D6Q9_9BURK</name>
<feature type="transmembrane region" description="Helical" evidence="5">
    <location>
        <begin position="157"/>
        <end position="180"/>
    </location>
</feature>
<evidence type="ECO:0000313" key="8">
    <source>
        <dbReference type="Proteomes" id="UP000295510"/>
    </source>
</evidence>
<feature type="transmembrane region" description="Helical" evidence="5">
    <location>
        <begin position="73"/>
        <end position="92"/>
    </location>
</feature>
<evidence type="ECO:0000259" key="6">
    <source>
        <dbReference type="PROSITE" id="PS50850"/>
    </source>
</evidence>
<dbReference type="AlphaFoldDB" id="A0A4V3D6Q9"/>
<feature type="transmembrane region" description="Helical" evidence="5">
    <location>
        <begin position="131"/>
        <end position="151"/>
    </location>
</feature>
<dbReference type="RefSeq" id="WP_133595800.1">
    <property type="nucleotide sequence ID" value="NZ_SNYL01000002.1"/>
</dbReference>
<feature type="transmembrane region" description="Helical" evidence="5">
    <location>
        <begin position="233"/>
        <end position="253"/>
    </location>
</feature>
<evidence type="ECO:0000256" key="1">
    <source>
        <dbReference type="ARBA" id="ARBA00022692"/>
    </source>
</evidence>
<dbReference type="InterPro" id="IPR036259">
    <property type="entry name" value="MFS_trans_sf"/>
</dbReference>
<dbReference type="InterPro" id="IPR047200">
    <property type="entry name" value="MFS_YcaD-like"/>
</dbReference>
<dbReference type="CDD" id="cd17477">
    <property type="entry name" value="MFS_YcaD_like"/>
    <property type="match status" value="1"/>
</dbReference>
<sequence length="447" mass="47081">MNRLLLPLSSLLSGVGLLVVGVGLLFSVVGLRGGMADFSSVVLGLVMSAYFVGFVFGTYVCPMIIRRVGHIRAFAAMASLASTMPILHALWVDPWFWGLLRFITGVCLVGLYIVVESWLNTVAPTRHRGRVFAVYMSVNFVALALGQWLILVGDTLGFVPFVLVSVMFSFALLPITLTPVDEPEPVEAPRLSLRYLYQTSPLGVAGALGSGLINGAFYGMGAVFAQGVGFSEAGVAAFMAATILGGAIFQWPVGHYSDRHDRRHVLLWVMVLSALLAVAAFLLARHAPWLVIAIGLLFGGLVFTIYGLSVAHVNDMVDASRVLEVTGGLLLVHGIGAALGPTLAGVFMDALQAESLMLYFAVVLMLLSLYAVKRIRAAAPVPEAEKFDFVMMGTGSQAVLHLDPRAAVSEAAAPPSAAQAPDGAAAAGAAGHPLAADRPAGADLKRP</sequence>
<feature type="region of interest" description="Disordered" evidence="4">
    <location>
        <begin position="410"/>
        <end position="447"/>
    </location>
</feature>
<feature type="transmembrane region" description="Helical" evidence="5">
    <location>
        <begin position="98"/>
        <end position="119"/>
    </location>
</feature>
<evidence type="ECO:0000313" key="7">
    <source>
        <dbReference type="EMBL" id="TDQ44887.1"/>
    </source>
</evidence>
<dbReference type="GO" id="GO:0005886">
    <property type="term" value="C:plasma membrane"/>
    <property type="evidence" value="ECO:0007669"/>
    <property type="project" value="TreeGrafter"/>
</dbReference>
<dbReference type="Proteomes" id="UP000295510">
    <property type="component" value="Unassembled WGS sequence"/>
</dbReference>
<dbReference type="GO" id="GO:0022857">
    <property type="term" value="F:transmembrane transporter activity"/>
    <property type="evidence" value="ECO:0007669"/>
    <property type="project" value="InterPro"/>
</dbReference>
<dbReference type="OrthoDB" id="9810614at2"/>
<feature type="transmembrane region" description="Helical" evidence="5">
    <location>
        <begin position="38"/>
        <end position="61"/>
    </location>
</feature>
<feature type="compositionally biased region" description="Low complexity" evidence="4">
    <location>
        <begin position="410"/>
        <end position="436"/>
    </location>
</feature>
<reference evidence="7 8" key="1">
    <citation type="submission" date="2019-03" db="EMBL/GenBank/DDBJ databases">
        <title>Genomic Encyclopedia of Type Strains, Phase IV (KMG-IV): sequencing the most valuable type-strain genomes for metagenomic binning, comparative biology and taxonomic classification.</title>
        <authorList>
            <person name="Goeker M."/>
        </authorList>
    </citation>
    <scope>NUCLEOTIDE SEQUENCE [LARGE SCALE GENOMIC DNA]</scope>
    <source>
        <strain evidence="7 8">DSM 19605</strain>
    </source>
</reference>
<dbReference type="EMBL" id="SNYL01000002">
    <property type="protein sequence ID" value="TDQ44887.1"/>
    <property type="molecule type" value="Genomic_DNA"/>
</dbReference>
<feature type="domain" description="Major facilitator superfamily (MFS) profile" evidence="6">
    <location>
        <begin position="2"/>
        <end position="379"/>
    </location>
</feature>
<dbReference type="InterPro" id="IPR011701">
    <property type="entry name" value="MFS"/>
</dbReference>
<evidence type="ECO:0000256" key="4">
    <source>
        <dbReference type="SAM" id="MobiDB-lite"/>
    </source>
</evidence>
<dbReference type="Pfam" id="PF07690">
    <property type="entry name" value="MFS_1"/>
    <property type="match status" value="1"/>
</dbReference>
<feature type="transmembrane region" description="Helical" evidence="5">
    <location>
        <begin position="322"/>
        <end position="344"/>
    </location>
</feature>
<feature type="transmembrane region" description="Helical" evidence="5">
    <location>
        <begin position="265"/>
        <end position="283"/>
    </location>
</feature>
<feature type="transmembrane region" description="Helical" evidence="5">
    <location>
        <begin position="12"/>
        <end position="32"/>
    </location>
</feature>
<feature type="transmembrane region" description="Helical" evidence="5">
    <location>
        <begin position="289"/>
        <end position="310"/>
    </location>
</feature>
<feature type="transmembrane region" description="Helical" evidence="5">
    <location>
        <begin position="356"/>
        <end position="372"/>
    </location>
</feature>
<gene>
    <name evidence="7" type="ORF">DFR43_102235</name>
</gene>
<evidence type="ECO:0000256" key="5">
    <source>
        <dbReference type="SAM" id="Phobius"/>
    </source>
</evidence>
<dbReference type="PANTHER" id="PTHR23521">
    <property type="entry name" value="TRANSPORTER MFS SUPERFAMILY"/>
    <property type="match status" value="1"/>
</dbReference>
<keyword evidence="3 5" id="KW-0472">Membrane</keyword>
<organism evidence="7 8">
    <name type="scientific">Tepidicella xavieri</name>
    <dbReference type="NCBI Taxonomy" id="360241"/>
    <lineage>
        <taxon>Bacteria</taxon>
        <taxon>Pseudomonadati</taxon>
        <taxon>Pseudomonadota</taxon>
        <taxon>Betaproteobacteria</taxon>
        <taxon>Burkholderiales</taxon>
        <taxon>Tepidicella</taxon>
    </lineage>
</organism>
<keyword evidence="8" id="KW-1185">Reference proteome</keyword>
<protein>
    <submittedName>
        <fullName evidence="7">Putative MFS family arabinose efflux permease</fullName>
    </submittedName>
</protein>
<dbReference type="Gene3D" id="1.20.1250.20">
    <property type="entry name" value="MFS general substrate transporter like domains"/>
    <property type="match status" value="2"/>
</dbReference>
<evidence type="ECO:0000256" key="3">
    <source>
        <dbReference type="ARBA" id="ARBA00023136"/>
    </source>
</evidence>
<keyword evidence="2 5" id="KW-1133">Transmembrane helix</keyword>
<proteinExistence type="predicted"/>
<dbReference type="PANTHER" id="PTHR23521:SF3">
    <property type="entry name" value="MFS TRANSPORTER"/>
    <property type="match status" value="1"/>
</dbReference>
<dbReference type="InterPro" id="IPR020846">
    <property type="entry name" value="MFS_dom"/>
</dbReference>
<feature type="transmembrane region" description="Helical" evidence="5">
    <location>
        <begin position="201"/>
        <end position="221"/>
    </location>
</feature>
<keyword evidence="1 5" id="KW-0812">Transmembrane</keyword>
<dbReference type="PROSITE" id="PS50850">
    <property type="entry name" value="MFS"/>
    <property type="match status" value="1"/>
</dbReference>
<evidence type="ECO:0000256" key="2">
    <source>
        <dbReference type="ARBA" id="ARBA00022989"/>
    </source>
</evidence>
<dbReference type="SUPFAM" id="SSF103473">
    <property type="entry name" value="MFS general substrate transporter"/>
    <property type="match status" value="1"/>
</dbReference>